<reference evidence="1 2" key="1">
    <citation type="submission" date="2019-12" db="EMBL/GenBank/DDBJ databases">
        <title>Draft genome sequence of the ascomycete Xylaria multiplex DSM 110363.</title>
        <authorList>
            <person name="Buettner E."/>
            <person name="Kellner H."/>
        </authorList>
    </citation>
    <scope>NUCLEOTIDE SEQUENCE [LARGE SCALE GENOMIC DNA]</scope>
    <source>
        <strain evidence="1 2">DSM 110363</strain>
    </source>
</reference>
<dbReference type="AlphaFoldDB" id="A0A7C8N872"/>
<accession>A0A7C8N872</accession>
<dbReference type="InParanoid" id="A0A7C8N872"/>
<keyword evidence="2" id="KW-1185">Reference proteome</keyword>
<dbReference type="Gene3D" id="3.30.710.10">
    <property type="entry name" value="Potassium Channel Kv1.1, Chain A"/>
    <property type="match status" value="1"/>
</dbReference>
<dbReference type="OrthoDB" id="5326346at2759"/>
<comment type="caution">
    <text evidence="1">The sequence shown here is derived from an EMBL/GenBank/DDBJ whole genome shotgun (WGS) entry which is preliminary data.</text>
</comment>
<dbReference type="EMBL" id="WUBL01000019">
    <property type="protein sequence ID" value="KAF2970736.1"/>
    <property type="molecule type" value="Genomic_DNA"/>
</dbReference>
<evidence type="ECO:0008006" key="3">
    <source>
        <dbReference type="Google" id="ProtNLM"/>
    </source>
</evidence>
<dbReference type="Proteomes" id="UP000481858">
    <property type="component" value="Unassembled WGS sequence"/>
</dbReference>
<organism evidence="1 2">
    <name type="scientific">Xylaria multiplex</name>
    <dbReference type="NCBI Taxonomy" id="323545"/>
    <lineage>
        <taxon>Eukaryota</taxon>
        <taxon>Fungi</taxon>
        <taxon>Dikarya</taxon>
        <taxon>Ascomycota</taxon>
        <taxon>Pezizomycotina</taxon>
        <taxon>Sordariomycetes</taxon>
        <taxon>Xylariomycetidae</taxon>
        <taxon>Xylariales</taxon>
        <taxon>Xylariaceae</taxon>
        <taxon>Xylaria</taxon>
    </lineage>
</organism>
<dbReference type="InterPro" id="IPR011333">
    <property type="entry name" value="SKP1/BTB/POZ_sf"/>
</dbReference>
<name>A0A7C8N872_9PEZI</name>
<gene>
    <name evidence="1" type="ORF">GQX73_g2753</name>
</gene>
<proteinExistence type="predicted"/>
<evidence type="ECO:0000313" key="2">
    <source>
        <dbReference type="Proteomes" id="UP000481858"/>
    </source>
</evidence>
<protein>
    <recommendedName>
        <fullName evidence="3">BTB domain-containing protein</fullName>
    </recommendedName>
</protein>
<sequence length="254" mass="28324">MDTQSYIIDPEGDVIITLRNFDALDRRIPIPELGPEPIKDKAGVPGKPPVEGGSAFDNILPTRVEPPAPEASVENSIGIKPTADSSVEPSKRTIQLQVSSAHLRLGSLYFKKVLDGRFKESQLAGDSLRHISAEDWDADAFLIVMRIMHGQNRFVPRTLDLETLANIAAIVDYYQCREMLEAFAEIWRLRMRKRSLPSTIGIDLIRFIFVSGVFRWPDEFNAVTKIAQDHSTGPLDTLGLPIPESIIGKYTIIT</sequence>
<evidence type="ECO:0000313" key="1">
    <source>
        <dbReference type="EMBL" id="KAF2970736.1"/>
    </source>
</evidence>